<gene>
    <name evidence="1" type="ordered locus">EUBREC_0491</name>
</gene>
<dbReference type="PaxDb" id="515619-EUBREC_0491"/>
<dbReference type="EMBL" id="CP001107">
    <property type="protein sequence ID" value="ACR74282.1"/>
    <property type="molecule type" value="Genomic_DNA"/>
</dbReference>
<dbReference type="KEGG" id="ere:EUBREC_0491"/>
<reference evidence="1 2" key="1">
    <citation type="journal article" date="2009" name="Proc. Natl. Acad. Sci. U.S.A.">
        <title>Characterizing a model human gut microbiota composed of members of its two dominant bacterial phyla.</title>
        <authorList>
            <person name="Mahowald M.A."/>
            <person name="Rey F.E."/>
            <person name="Seedorf H."/>
            <person name="Turnbaugh P.J."/>
            <person name="Fulton R.S."/>
            <person name="Wollam A."/>
            <person name="Shah N."/>
            <person name="Wang C."/>
            <person name="Magrini V."/>
            <person name="Wilson R.K."/>
            <person name="Cantarel B.L."/>
            <person name="Coutinho P.M."/>
            <person name="Henrissat B."/>
            <person name="Crock L.W."/>
            <person name="Russell A."/>
            <person name="Verberkmoes N.C."/>
            <person name="Hettich R.L."/>
            <person name="Gordon J.I."/>
        </authorList>
    </citation>
    <scope>NUCLEOTIDE SEQUENCE [LARGE SCALE GENOMIC DNA]</scope>
    <source>
        <strain evidence="2">ATCC 33656 / DSM 3377 / JCM 17463 / KCTC 5835 / LMG 30912 / VPI 0990</strain>
    </source>
</reference>
<sequence length="40" mass="4547">MHSSKRATAVAGRSKRSGWLIEDNKEREVHDVKCHGPLFL</sequence>
<protein>
    <submittedName>
        <fullName evidence="1">Uncharacterized protein</fullName>
    </submittedName>
</protein>
<evidence type="ECO:0000313" key="2">
    <source>
        <dbReference type="Proteomes" id="UP000001477"/>
    </source>
</evidence>
<dbReference type="Proteomes" id="UP000001477">
    <property type="component" value="Chromosome"/>
</dbReference>
<name>C4ZBZ2_AGARV</name>
<evidence type="ECO:0000313" key="1">
    <source>
        <dbReference type="EMBL" id="ACR74282.1"/>
    </source>
</evidence>
<accession>C4ZBZ2</accession>
<dbReference type="HOGENOM" id="CLU_3289862_0_0_9"/>
<dbReference type="STRING" id="515619.EUBREC_0491"/>
<organism evidence="1 2">
    <name type="scientific">Agathobacter rectalis (strain ATCC 33656 / DSM 3377 / JCM 17463 / KCTC 5835 / VPI 0990)</name>
    <name type="common">Eubacterium rectale</name>
    <dbReference type="NCBI Taxonomy" id="515619"/>
    <lineage>
        <taxon>Bacteria</taxon>
        <taxon>Bacillati</taxon>
        <taxon>Bacillota</taxon>
        <taxon>Clostridia</taxon>
        <taxon>Lachnospirales</taxon>
        <taxon>Lachnospiraceae</taxon>
        <taxon>Agathobacter</taxon>
    </lineage>
</organism>
<dbReference type="AlphaFoldDB" id="C4ZBZ2"/>
<proteinExistence type="predicted"/>